<dbReference type="SUPFAM" id="SSF47565">
    <property type="entry name" value="Insect pheromone/odorant-binding proteins"/>
    <property type="match status" value="1"/>
</dbReference>
<accession>A0A1S3CYV9</accession>
<dbReference type="GO" id="GO:0005549">
    <property type="term" value="F:odorant binding"/>
    <property type="evidence" value="ECO:0007669"/>
    <property type="project" value="InterPro"/>
</dbReference>
<evidence type="ECO:0000256" key="4">
    <source>
        <dbReference type="SAM" id="SignalP"/>
    </source>
</evidence>
<comment type="similarity">
    <text evidence="2">Belongs to the PBP/GOBP family.</text>
</comment>
<keyword evidence="3" id="KW-0964">Secreted</keyword>
<dbReference type="OMA" id="LHKCWKQ"/>
<dbReference type="STRING" id="121845.A0A1S3CYV9"/>
<dbReference type="PaxDb" id="121845-A0A1S3CYV9"/>
<dbReference type="GO" id="GO:0007608">
    <property type="term" value="P:sensory perception of smell"/>
    <property type="evidence" value="ECO:0007669"/>
    <property type="project" value="UniProtKB-ARBA"/>
</dbReference>
<dbReference type="Pfam" id="PF01395">
    <property type="entry name" value="PBP_GOBP"/>
    <property type="match status" value="1"/>
</dbReference>
<dbReference type="KEGG" id="dci:103507602"/>
<evidence type="ECO:0000313" key="5">
    <source>
        <dbReference type="EMBL" id="QGX89947.1"/>
    </source>
</evidence>
<sequence length="140" mass="15526">MIVKTILSLLVLNSASFLLYCSAEIDESMKAVAKMIHDQCVDDSGVDPAVMDRIFSTKTMEPDEKFKCYLMCGLQQISAMDDDGNVDSEVFIGTMPEEFKSYAMEVVKKCSDVGGTSPCDKAYNMNVCAQKVDPNKYVFI</sequence>
<dbReference type="PANTHER" id="PTHR21364:SF2">
    <property type="entry name" value="GENERAL ODORANT-BINDING PROTEIN 19A"/>
    <property type="match status" value="1"/>
</dbReference>
<dbReference type="CDD" id="cd23992">
    <property type="entry name" value="PBP_GOBP"/>
    <property type="match status" value="1"/>
</dbReference>
<dbReference type="PANTHER" id="PTHR21364">
    <property type="entry name" value="GENERAL ODORANT-BINDING PROTEIN 19A"/>
    <property type="match status" value="1"/>
</dbReference>
<dbReference type="InterPro" id="IPR006170">
    <property type="entry name" value="PBP/GOBP"/>
</dbReference>
<evidence type="ECO:0000256" key="1">
    <source>
        <dbReference type="ARBA" id="ARBA00004613"/>
    </source>
</evidence>
<keyword evidence="4" id="KW-0732">Signal</keyword>
<comment type="subcellular location">
    <subcellularLocation>
        <location evidence="1">Secreted</location>
    </subcellularLocation>
</comment>
<feature type="signal peptide" evidence="4">
    <location>
        <begin position="1"/>
        <end position="23"/>
    </location>
</feature>
<reference evidence="5" key="1">
    <citation type="submission" date="2019-05" db="EMBL/GenBank/DDBJ databases">
        <title>Molecular characterization and functional analysis of general odorant binding protein 6 from Diaphorina citri Kuwayama (Hemiptera: Psyllidae).</title>
        <authorList>
            <person name="Wang Z."/>
            <person name="Zeng X."/>
        </authorList>
    </citation>
    <scope>NUCLEOTIDE SEQUENCE</scope>
</reference>
<evidence type="ECO:0000313" key="6">
    <source>
        <dbReference type="Proteomes" id="UP000079169"/>
    </source>
</evidence>
<evidence type="ECO:0000256" key="2">
    <source>
        <dbReference type="ARBA" id="ARBA00008098"/>
    </source>
</evidence>
<dbReference type="GeneID" id="103507602"/>
<dbReference type="EMBL" id="MK962020">
    <property type="protein sequence ID" value="QGX89947.1"/>
    <property type="molecule type" value="mRNA"/>
</dbReference>
<dbReference type="GO" id="GO:0005576">
    <property type="term" value="C:extracellular region"/>
    <property type="evidence" value="ECO:0007669"/>
    <property type="project" value="UniProtKB-SubCell"/>
</dbReference>
<dbReference type="RefSeq" id="XP_008470659.1">
    <property type="nucleotide sequence ID" value="XM_008472437.3"/>
</dbReference>
<keyword evidence="6" id="KW-1185">Reference proteome</keyword>
<organism evidence="6 7">
    <name type="scientific">Diaphorina citri</name>
    <name type="common">Asian citrus psyllid</name>
    <dbReference type="NCBI Taxonomy" id="121845"/>
    <lineage>
        <taxon>Eukaryota</taxon>
        <taxon>Metazoa</taxon>
        <taxon>Ecdysozoa</taxon>
        <taxon>Arthropoda</taxon>
        <taxon>Hexapoda</taxon>
        <taxon>Insecta</taxon>
        <taxon>Pterygota</taxon>
        <taxon>Neoptera</taxon>
        <taxon>Paraneoptera</taxon>
        <taxon>Hemiptera</taxon>
        <taxon>Sternorrhyncha</taxon>
        <taxon>Psylloidea</taxon>
        <taxon>Psyllidae</taxon>
        <taxon>Diaphorininae</taxon>
        <taxon>Diaphorina</taxon>
    </lineage>
</organism>
<protein>
    <submittedName>
        <fullName evidence="5">General odorant-binding protein 3</fullName>
    </submittedName>
    <submittedName>
        <fullName evidence="7">General odorant-binding protein 83a-like</fullName>
    </submittedName>
</protein>
<evidence type="ECO:0000256" key="3">
    <source>
        <dbReference type="ARBA" id="ARBA00022525"/>
    </source>
</evidence>
<dbReference type="InterPro" id="IPR036728">
    <property type="entry name" value="PBP_GOBP_sf"/>
</dbReference>
<dbReference type="SMART" id="SM00708">
    <property type="entry name" value="PhBP"/>
    <property type="match status" value="1"/>
</dbReference>
<name>A0A1S3CYV9_DIACI</name>
<dbReference type="OrthoDB" id="5978988at2759"/>
<reference evidence="7" key="2">
    <citation type="submission" date="2025-04" db="UniProtKB">
        <authorList>
            <consortium name="RefSeq"/>
        </authorList>
    </citation>
    <scope>IDENTIFICATION</scope>
</reference>
<feature type="chain" id="PRO_5044565801" evidence="4">
    <location>
        <begin position="24"/>
        <end position="140"/>
    </location>
</feature>
<dbReference type="Gene3D" id="1.10.238.20">
    <property type="entry name" value="Pheromone/general odorant binding protein domain"/>
    <property type="match status" value="1"/>
</dbReference>
<evidence type="ECO:0000313" key="7">
    <source>
        <dbReference type="RefSeq" id="XP_008470659.1"/>
    </source>
</evidence>
<gene>
    <name evidence="7" type="primary">LOC103507602</name>
    <name evidence="5" type="synonym">GOBP3</name>
</gene>
<dbReference type="SMR" id="A0A1S3CYV9"/>
<dbReference type="Proteomes" id="UP000079169">
    <property type="component" value="Unplaced"/>
</dbReference>
<proteinExistence type="evidence at transcript level"/>
<dbReference type="AlphaFoldDB" id="A0A1S3CYV9"/>
<dbReference type="FunFam" id="1.10.238.20:FF:000001">
    <property type="entry name" value="General odorant-binding protein lush"/>
    <property type="match status" value="1"/>
</dbReference>